<dbReference type="Pfam" id="PF02371">
    <property type="entry name" value="Transposase_20"/>
    <property type="match status" value="1"/>
</dbReference>
<dbReference type="PANTHER" id="PTHR33055:SF3">
    <property type="entry name" value="PUTATIVE TRANSPOSASE FOR IS117-RELATED"/>
    <property type="match status" value="1"/>
</dbReference>
<dbReference type="Proteomes" id="UP001521931">
    <property type="component" value="Unassembled WGS sequence"/>
</dbReference>
<name>A0ABS9Q2J0_9MICO</name>
<evidence type="ECO:0000259" key="2">
    <source>
        <dbReference type="Pfam" id="PF01548"/>
    </source>
</evidence>
<evidence type="ECO:0000313" key="5">
    <source>
        <dbReference type="Proteomes" id="UP001521931"/>
    </source>
</evidence>
<protein>
    <submittedName>
        <fullName evidence="4">IS110 family transposase</fullName>
    </submittedName>
</protein>
<feature type="compositionally biased region" description="Basic residues" evidence="1">
    <location>
        <begin position="425"/>
        <end position="439"/>
    </location>
</feature>
<dbReference type="Pfam" id="PF01548">
    <property type="entry name" value="DEDD_Tnp_IS110"/>
    <property type="match status" value="1"/>
</dbReference>
<gene>
    <name evidence="4" type="ORF">MHL29_09350</name>
</gene>
<organism evidence="4 5">
    <name type="scientific">Arsenicicoccus bolidensis</name>
    <dbReference type="NCBI Taxonomy" id="229480"/>
    <lineage>
        <taxon>Bacteria</taxon>
        <taxon>Bacillati</taxon>
        <taxon>Actinomycetota</taxon>
        <taxon>Actinomycetes</taxon>
        <taxon>Micrococcales</taxon>
        <taxon>Intrasporangiaceae</taxon>
        <taxon>Arsenicicoccus</taxon>
    </lineage>
</organism>
<comment type="caution">
    <text evidence="4">The sequence shown here is derived from an EMBL/GenBank/DDBJ whole genome shotgun (WGS) entry which is preliminary data.</text>
</comment>
<dbReference type="EMBL" id="JAKRCV010000025">
    <property type="protein sequence ID" value="MCG7322090.1"/>
    <property type="molecule type" value="Genomic_DNA"/>
</dbReference>
<reference evidence="4 5" key="1">
    <citation type="submission" date="2022-02" db="EMBL/GenBank/DDBJ databases">
        <title>Uncovering new skin microbiome diversity through culturing and metagenomics.</title>
        <authorList>
            <person name="Conlan S."/>
            <person name="Deming C."/>
            <person name="Nisc Comparative Sequencing Program N."/>
            <person name="Segre J.A."/>
        </authorList>
    </citation>
    <scope>NUCLEOTIDE SEQUENCE [LARGE SCALE GENOMIC DNA]</scope>
    <source>
        <strain evidence="4 5">ACRQZ</strain>
    </source>
</reference>
<feature type="compositionally biased region" description="Polar residues" evidence="1">
    <location>
        <begin position="401"/>
        <end position="410"/>
    </location>
</feature>
<evidence type="ECO:0000256" key="1">
    <source>
        <dbReference type="SAM" id="MobiDB-lite"/>
    </source>
</evidence>
<proteinExistence type="predicted"/>
<dbReference type="PANTHER" id="PTHR33055">
    <property type="entry name" value="TRANSPOSASE FOR INSERTION SEQUENCE ELEMENT IS1111A"/>
    <property type="match status" value="1"/>
</dbReference>
<feature type="region of interest" description="Disordered" evidence="1">
    <location>
        <begin position="397"/>
        <end position="465"/>
    </location>
</feature>
<dbReference type="InterPro" id="IPR002525">
    <property type="entry name" value="Transp_IS110-like_N"/>
</dbReference>
<feature type="domain" description="Transposase IS116/IS110/IS902 C-terminal" evidence="3">
    <location>
        <begin position="274"/>
        <end position="359"/>
    </location>
</feature>
<dbReference type="RefSeq" id="WP_239264133.1">
    <property type="nucleotide sequence ID" value="NZ_JAKRCV010000025.1"/>
</dbReference>
<evidence type="ECO:0000313" key="4">
    <source>
        <dbReference type="EMBL" id="MCG7322090.1"/>
    </source>
</evidence>
<accession>A0ABS9Q2J0</accession>
<dbReference type="NCBIfam" id="NF033542">
    <property type="entry name" value="transpos_IS110"/>
    <property type="match status" value="1"/>
</dbReference>
<dbReference type="InterPro" id="IPR047650">
    <property type="entry name" value="Transpos_IS110"/>
</dbReference>
<sequence length="465" mass="51199">MQYVLGIDLACRARHQASLADIDGRIVWHGWRFTSRPEELERLWAKIALGPGDDLLVVMEPTRNAWVLPKHWFASRGARVVLIPTTQSADLRAYLSKHTKNDKLDSQLLARLPSLHGEELREHHGAGPGDPLRRLVRRRDRKVAQHTQAKMRLDSLLELLGPGWHDALGSDFTKTGAKVLIRYSDPRALLRLGPARLTTFLARHSRGHWGRPHADALLAAARESVQMWGPEGIDYAELADSIAAEASDLLTLHDQIAALDARIAPHVQDADPGKVLTSVPGIGAATAAVIVAIIADPARFHSLDAVRAYSGLVPITSQSGSQASARGLTKAGDPLLRKMAFLAADTARQTDPQLARQYQRLRHSGRHHTSAICHLAGTLLVRAVACWRANSPYILKDTDGTPITTAQGRQIVNDRYQIDPDKTRGQTKNRKAQHHKKRTSRESQKSHSAPTSRPVPINPRSPALT</sequence>
<dbReference type="InterPro" id="IPR003346">
    <property type="entry name" value="Transposase_20"/>
</dbReference>
<evidence type="ECO:0000259" key="3">
    <source>
        <dbReference type="Pfam" id="PF02371"/>
    </source>
</evidence>
<feature type="domain" description="Transposase IS110-like N-terminal" evidence="2">
    <location>
        <begin position="6"/>
        <end position="161"/>
    </location>
</feature>
<keyword evidence="5" id="KW-1185">Reference proteome</keyword>